<name>A0A085N575_9BILA</name>
<protein>
    <submittedName>
        <fullName evidence="2">Uncharacterized protein</fullName>
    </submittedName>
</protein>
<keyword evidence="3" id="KW-1185">Reference proteome</keyword>
<dbReference type="Proteomes" id="UP000030758">
    <property type="component" value="Unassembled WGS sequence"/>
</dbReference>
<evidence type="ECO:0000313" key="2">
    <source>
        <dbReference type="EMBL" id="KFD64621.1"/>
    </source>
</evidence>
<gene>
    <name evidence="1" type="ORF">M513_11245</name>
    <name evidence="2" type="ORF">M514_11245</name>
</gene>
<reference evidence="2 3" key="1">
    <citation type="journal article" date="2014" name="Nat. Genet.">
        <title>Genome and transcriptome of the porcine whipworm Trichuris suis.</title>
        <authorList>
            <person name="Jex A.R."/>
            <person name="Nejsum P."/>
            <person name="Schwarz E.M."/>
            <person name="Hu L."/>
            <person name="Young N.D."/>
            <person name="Hall R.S."/>
            <person name="Korhonen P.K."/>
            <person name="Liao S."/>
            <person name="Thamsborg S."/>
            <person name="Xia J."/>
            <person name="Xu P."/>
            <person name="Wang S."/>
            <person name="Scheerlinck J.P."/>
            <person name="Hofmann A."/>
            <person name="Sternberg P.W."/>
            <person name="Wang J."/>
            <person name="Gasser R.B."/>
        </authorList>
    </citation>
    <scope>NUCLEOTIDE SEQUENCE [LARGE SCALE GENOMIC DNA]</scope>
    <source>
        <strain evidence="2">DCEP-RM93F</strain>
        <strain evidence="1">DCEP-RM93M</strain>
    </source>
</reference>
<dbReference type="EMBL" id="KL363311">
    <property type="protein sequence ID" value="KFD47892.1"/>
    <property type="molecule type" value="Genomic_DNA"/>
</dbReference>
<dbReference type="EMBL" id="KL367553">
    <property type="protein sequence ID" value="KFD64621.1"/>
    <property type="molecule type" value="Genomic_DNA"/>
</dbReference>
<sequence length="130" mass="14256">MVAAKLTSLLEARGYDCFTAPILRNEDAAYKPDMLATKDGISWIIDIATPYETNDSLARKHMKKCRKFANLAPVLKPLTGATNFATGALEFQLHQLAVVQASSQPAEVFFRCGLVSKRGMVVYLVGKTFA</sequence>
<organism evidence="2">
    <name type="scientific">Trichuris suis</name>
    <name type="common">pig whipworm</name>
    <dbReference type="NCBI Taxonomy" id="68888"/>
    <lineage>
        <taxon>Eukaryota</taxon>
        <taxon>Metazoa</taxon>
        <taxon>Ecdysozoa</taxon>
        <taxon>Nematoda</taxon>
        <taxon>Enoplea</taxon>
        <taxon>Dorylaimia</taxon>
        <taxon>Trichinellida</taxon>
        <taxon>Trichuridae</taxon>
        <taxon>Trichuris</taxon>
    </lineage>
</organism>
<evidence type="ECO:0000313" key="1">
    <source>
        <dbReference type="EMBL" id="KFD47892.1"/>
    </source>
</evidence>
<accession>A0A085N575</accession>
<proteinExistence type="predicted"/>
<dbReference type="Proteomes" id="UP000030764">
    <property type="component" value="Unassembled WGS sequence"/>
</dbReference>
<evidence type="ECO:0000313" key="3">
    <source>
        <dbReference type="Proteomes" id="UP000030764"/>
    </source>
</evidence>
<dbReference type="AlphaFoldDB" id="A0A085N575"/>